<feature type="binding site" evidence="6">
    <location>
        <position position="94"/>
    </location>
    <ligand>
        <name>S-adenosyl-L-methionine</name>
        <dbReference type="ChEBI" id="CHEBI:59789"/>
    </ligand>
</feature>
<feature type="domain" description="CheR-type methyltransferase" evidence="7">
    <location>
        <begin position="18"/>
        <end position="278"/>
    </location>
</feature>
<dbReference type="InterPro" id="IPR029063">
    <property type="entry name" value="SAM-dependent_MTases_sf"/>
</dbReference>
<dbReference type="InterPro" id="IPR050903">
    <property type="entry name" value="Bact_Chemotaxis_MeTrfase"/>
</dbReference>
<dbReference type="OrthoDB" id="9816309at2"/>
<name>A0A317MSU1_9GAMM</name>
<evidence type="ECO:0000313" key="9">
    <source>
        <dbReference type="Proteomes" id="UP000246569"/>
    </source>
</evidence>
<dbReference type="EC" id="2.1.1.80" evidence="5"/>
<protein>
    <recommendedName>
        <fullName evidence="5">Chemotaxis protein methyltransferase</fullName>
        <ecNumber evidence="5">2.1.1.80</ecNumber>
    </recommendedName>
</protein>
<evidence type="ECO:0000256" key="3">
    <source>
        <dbReference type="ARBA" id="ARBA00022679"/>
    </source>
</evidence>
<dbReference type="InterPro" id="IPR022642">
    <property type="entry name" value="CheR_C"/>
</dbReference>
<evidence type="ECO:0000256" key="2">
    <source>
        <dbReference type="ARBA" id="ARBA00022603"/>
    </source>
</evidence>
<dbReference type="Pfam" id="PF03705">
    <property type="entry name" value="CheR_N"/>
    <property type="match status" value="1"/>
</dbReference>
<dbReference type="PROSITE" id="PS50123">
    <property type="entry name" value="CHER"/>
    <property type="match status" value="1"/>
</dbReference>
<feature type="binding site" evidence="6">
    <location>
        <position position="88"/>
    </location>
    <ligand>
        <name>S-adenosyl-L-methionine</name>
        <dbReference type="ChEBI" id="CHEBI:59789"/>
    </ligand>
</feature>
<dbReference type="RefSeq" id="WP_110019363.1">
    <property type="nucleotide sequence ID" value="NZ_QGTJ01000008.1"/>
</dbReference>
<reference evidence="8 9" key="1">
    <citation type="submission" date="2018-05" db="EMBL/GenBank/DDBJ databases">
        <title>Genomic Encyclopedia of Type Strains, Phase IV (KMG-IV): sequencing the most valuable type-strain genomes for metagenomic binning, comparative biology and taxonomic classification.</title>
        <authorList>
            <person name="Goeker M."/>
        </authorList>
    </citation>
    <scope>NUCLEOTIDE SEQUENCE [LARGE SCALE GENOMIC DNA]</scope>
    <source>
        <strain evidence="8 9">DSM 23606</strain>
    </source>
</reference>
<comment type="function">
    <text evidence="5">Methylation of the membrane-bound methyl-accepting chemotaxis proteins (MCP) to form gamma-glutamyl methyl ester residues in MCP.</text>
</comment>
<dbReference type="SUPFAM" id="SSF53335">
    <property type="entry name" value="S-adenosyl-L-methionine-dependent methyltransferases"/>
    <property type="match status" value="1"/>
</dbReference>
<dbReference type="InterPro" id="IPR026024">
    <property type="entry name" value="Chemotaxis_MeTrfase_CheR"/>
</dbReference>
<feature type="binding site" evidence="6">
    <location>
        <begin position="224"/>
        <end position="225"/>
    </location>
    <ligand>
        <name>S-adenosyl-L-methionine</name>
        <dbReference type="ChEBI" id="CHEBI:59789"/>
    </ligand>
</feature>
<comment type="catalytic activity">
    <reaction evidence="1 5">
        <text>L-glutamyl-[protein] + S-adenosyl-L-methionine = [protein]-L-glutamate 5-O-methyl ester + S-adenosyl-L-homocysteine</text>
        <dbReference type="Rhea" id="RHEA:24452"/>
        <dbReference type="Rhea" id="RHEA-COMP:10208"/>
        <dbReference type="Rhea" id="RHEA-COMP:10311"/>
        <dbReference type="ChEBI" id="CHEBI:29973"/>
        <dbReference type="ChEBI" id="CHEBI:57856"/>
        <dbReference type="ChEBI" id="CHEBI:59789"/>
        <dbReference type="ChEBI" id="CHEBI:82795"/>
        <dbReference type="EC" id="2.1.1.80"/>
    </reaction>
</comment>
<feature type="binding site" evidence="6">
    <location>
        <position position="149"/>
    </location>
    <ligand>
        <name>S-adenosyl-L-methionine</name>
        <dbReference type="ChEBI" id="CHEBI:59789"/>
    </ligand>
</feature>
<dbReference type="Gene3D" id="1.10.155.10">
    <property type="entry name" value="Chemotaxis receptor methyltransferase CheR, N-terminal domain"/>
    <property type="match status" value="1"/>
</dbReference>
<dbReference type="GO" id="GO:0032259">
    <property type="term" value="P:methylation"/>
    <property type="evidence" value="ECO:0007669"/>
    <property type="project" value="UniProtKB-KW"/>
</dbReference>
<feature type="binding site" evidence="6">
    <location>
        <begin position="207"/>
        <end position="208"/>
    </location>
    <ligand>
        <name>S-adenosyl-L-methionine</name>
        <dbReference type="ChEBI" id="CHEBI:59789"/>
    </ligand>
</feature>
<dbReference type="SMART" id="SM00138">
    <property type="entry name" value="MeTrc"/>
    <property type="match status" value="1"/>
</dbReference>
<feature type="binding site" evidence="6">
    <location>
        <position position="128"/>
    </location>
    <ligand>
        <name>S-adenosyl-L-methionine</name>
        <dbReference type="ChEBI" id="CHEBI:59789"/>
    </ligand>
</feature>
<dbReference type="PANTHER" id="PTHR24422">
    <property type="entry name" value="CHEMOTAXIS PROTEIN METHYLTRANSFERASE"/>
    <property type="match status" value="1"/>
</dbReference>
<keyword evidence="3 5" id="KW-0808">Transferase</keyword>
<dbReference type="PANTHER" id="PTHR24422:SF26">
    <property type="entry name" value="CHEMOTAXIS PROTEIN METHYLTRANSFERASE"/>
    <property type="match status" value="1"/>
</dbReference>
<dbReference type="CDD" id="cd02440">
    <property type="entry name" value="AdoMet_MTases"/>
    <property type="match status" value="1"/>
</dbReference>
<dbReference type="EMBL" id="QGTJ01000008">
    <property type="protein sequence ID" value="PWV60214.1"/>
    <property type="molecule type" value="Genomic_DNA"/>
</dbReference>
<dbReference type="Pfam" id="PF01739">
    <property type="entry name" value="CheR"/>
    <property type="match status" value="1"/>
</dbReference>
<keyword evidence="4 5" id="KW-0949">S-adenosyl-L-methionine</keyword>
<dbReference type="GO" id="GO:0008983">
    <property type="term" value="F:protein-glutamate O-methyltransferase activity"/>
    <property type="evidence" value="ECO:0007669"/>
    <property type="project" value="UniProtKB-EC"/>
</dbReference>
<comment type="caution">
    <text evidence="8">The sequence shown here is derived from an EMBL/GenBank/DDBJ whole genome shotgun (WGS) entry which is preliminary data.</text>
</comment>
<dbReference type="AlphaFoldDB" id="A0A317MSU1"/>
<dbReference type="InterPro" id="IPR022641">
    <property type="entry name" value="CheR_N"/>
</dbReference>
<evidence type="ECO:0000259" key="7">
    <source>
        <dbReference type="PROSITE" id="PS50123"/>
    </source>
</evidence>
<evidence type="ECO:0000313" key="8">
    <source>
        <dbReference type="EMBL" id="PWV60214.1"/>
    </source>
</evidence>
<dbReference type="InterPro" id="IPR036804">
    <property type="entry name" value="CheR_N_sf"/>
</dbReference>
<evidence type="ECO:0000256" key="6">
    <source>
        <dbReference type="PIRSR" id="PIRSR000410-1"/>
    </source>
</evidence>
<dbReference type="SUPFAM" id="SSF47757">
    <property type="entry name" value="Chemotaxis receptor methyltransferase CheR, N-terminal domain"/>
    <property type="match status" value="1"/>
</dbReference>
<organism evidence="8 9">
    <name type="scientific">Plasticicumulans acidivorans</name>
    <dbReference type="NCBI Taxonomy" id="886464"/>
    <lineage>
        <taxon>Bacteria</taxon>
        <taxon>Pseudomonadati</taxon>
        <taxon>Pseudomonadota</taxon>
        <taxon>Gammaproteobacteria</taxon>
        <taxon>Candidatus Competibacteraceae</taxon>
        <taxon>Plasticicumulans</taxon>
    </lineage>
</organism>
<dbReference type="PIRSF" id="PIRSF000410">
    <property type="entry name" value="CheR"/>
    <property type="match status" value="1"/>
</dbReference>
<keyword evidence="2 5" id="KW-0489">Methyltransferase</keyword>
<evidence type="ECO:0000256" key="5">
    <source>
        <dbReference type="PIRNR" id="PIRNR000410"/>
    </source>
</evidence>
<accession>A0A317MSU1</accession>
<dbReference type="InterPro" id="IPR000780">
    <property type="entry name" value="CheR_MeTrfase"/>
</dbReference>
<proteinExistence type="predicted"/>
<evidence type="ECO:0000256" key="1">
    <source>
        <dbReference type="ARBA" id="ARBA00001541"/>
    </source>
</evidence>
<dbReference type="Gene3D" id="3.40.50.150">
    <property type="entry name" value="Vaccinia Virus protein VP39"/>
    <property type="match status" value="1"/>
</dbReference>
<keyword evidence="9" id="KW-1185">Reference proteome</keyword>
<dbReference type="PRINTS" id="PR00996">
    <property type="entry name" value="CHERMTFRASE"/>
</dbReference>
<sequence length="278" mass="31616">MPAFAASRPRDFAPAPRISDAEFALLARWLYRASGIHLGETKKPMVCARLDKRLAVCGCTSYTQYLKYIDGDADPAERQRALDLLTTNETYFFREPDHFHFLEREILPQAPAARALRIWSAACSSGEEPYTIAMCAEAAGVRWEILGSDLSTRVLERARAGIYPMTRAHGIPPAYLKRFCLRGTGEHDGYLRVHQALRQRLQWQQLNLSVELPQIGEFDVIFLRNVMIYFDMPTKRAVVERLLRRLRPGGHLFIGHSESLNGIVDGLRCVAPTVYRRP</sequence>
<gene>
    <name evidence="8" type="ORF">C7443_108143</name>
</gene>
<feature type="binding site" evidence="6">
    <location>
        <position position="90"/>
    </location>
    <ligand>
        <name>S-adenosyl-L-methionine</name>
        <dbReference type="ChEBI" id="CHEBI:59789"/>
    </ligand>
</feature>
<evidence type="ECO:0000256" key="4">
    <source>
        <dbReference type="ARBA" id="ARBA00022691"/>
    </source>
</evidence>
<dbReference type="Proteomes" id="UP000246569">
    <property type="component" value="Unassembled WGS sequence"/>
</dbReference>